<dbReference type="OrthoDB" id="3269397at2759"/>
<gene>
    <name evidence="2" type="ORF">BD311DRAFT_803957</name>
</gene>
<feature type="compositionally biased region" description="Polar residues" evidence="1">
    <location>
        <begin position="92"/>
        <end position="105"/>
    </location>
</feature>
<feature type="compositionally biased region" description="Basic and acidic residues" evidence="1">
    <location>
        <begin position="114"/>
        <end position="126"/>
    </location>
</feature>
<dbReference type="Proteomes" id="UP000292957">
    <property type="component" value="Unassembled WGS sequence"/>
</dbReference>
<organism evidence="2">
    <name type="scientific">Dichomitus squalens</name>
    <dbReference type="NCBI Taxonomy" id="114155"/>
    <lineage>
        <taxon>Eukaryota</taxon>
        <taxon>Fungi</taxon>
        <taxon>Dikarya</taxon>
        <taxon>Basidiomycota</taxon>
        <taxon>Agaricomycotina</taxon>
        <taxon>Agaricomycetes</taxon>
        <taxon>Polyporales</taxon>
        <taxon>Polyporaceae</taxon>
        <taxon>Dichomitus</taxon>
    </lineage>
</organism>
<proteinExistence type="predicted"/>
<name>A0A4Q9MY87_9APHY</name>
<dbReference type="EMBL" id="ML143395">
    <property type="protein sequence ID" value="TBU32368.1"/>
    <property type="molecule type" value="Genomic_DNA"/>
</dbReference>
<protein>
    <submittedName>
        <fullName evidence="2">Uncharacterized protein</fullName>
    </submittedName>
</protein>
<accession>A0A4Q9MY87</accession>
<feature type="region of interest" description="Disordered" evidence="1">
    <location>
        <begin position="30"/>
        <end position="155"/>
    </location>
</feature>
<evidence type="ECO:0000256" key="1">
    <source>
        <dbReference type="SAM" id="MobiDB-lite"/>
    </source>
</evidence>
<feature type="compositionally biased region" description="Low complexity" evidence="1">
    <location>
        <begin position="30"/>
        <end position="40"/>
    </location>
</feature>
<evidence type="ECO:0000313" key="2">
    <source>
        <dbReference type="EMBL" id="TBU32368.1"/>
    </source>
</evidence>
<feature type="compositionally biased region" description="Low complexity" evidence="1">
    <location>
        <begin position="48"/>
        <end position="59"/>
    </location>
</feature>
<dbReference type="AlphaFoldDB" id="A0A4Q9MY87"/>
<sequence>MDELVGVVAEVKAKPPSLSPVEAPAVHLPPAAVPASSLPPSVAPAPTSPAAKSASTVASLSSKPEPEIDKKASNARRRSRSPPIGPRHYHVSTPSHKSPAQNTHGGPNLPSKPDWVRRNAGREAVKQEATTSAPAPAAPTAPSEPAASVPVIPPYQPKPSITADIEAEIARVRAHRAHIENEYIQIAKDTRRALSDLMIADIDLKNAEARRAVSSAQLEKARLGKLGIDFIAGA</sequence>
<reference evidence="2" key="1">
    <citation type="submission" date="2019-01" db="EMBL/GenBank/DDBJ databases">
        <title>Draft genome sequences of three monokaryotic isolates of the white-rot basidiomycete fungus Dichomitus squalens.</title>
        <authorList>
            <consortium name="DOE Joint Genome Institute"/>
            <person name="Lopez S.C."/>
            <person name="Andreopoulos B."/>
            <person name="Pangilinan J."/>
            <person name="Lipzen A."/>
            <person name="Riley R."/>
            <person name="Ahrendt S."/>
            <person name="Ng V."/>
            <person name="Barry K."/>
            <person name="Daum C."/>
            <person name="Grigoriev I.V."/>
            <person name="Hilden K.S."/>
            <person name="Makela M.R."/>
            <person name="de Vries R.P."/>
        </authorList>
    </citation>
    <scope>NUCLEOTIDE SEQUENCE [LARGE SCALE GENOMIC DNA]</scope>
    <source>
        <strain evidence="2">OM18370.1</strain>
    </source>
</reference>
<feature type="compositionally biased region" description="Low complexity" evidence="1">
    <location>
        <begin position="128"/>
        <end position="150"/>
    </location>
</feature>